<dbReference type="GO" id="GO:0003964">
    <property type="term" value="F:RNA-directed DNA polymerase activity"/>
    <property type="evidence" value="ECO:0007669"/>
    <property type="project" value="UniProtKB-KW"/>
</dbReference>
<evidence type="ECO:0000259" key="9">
    <source>
        <dbReference type="PROSITE" id="PS50158"/>
    </source>
</evidence>
<dbReference type="Gene3D" id="3.30.70.270">
    <property type="match status" value="3"/>
</dbReference>
<keyword evidence="5" id="KW-0378">Hydrolase</keyword>
<feature type="compositionally biased region" description="Basic and acidic residues" evidence="8">
    <location>
        <begin position="1151"/>
        <end position="1169"/>
    </location>
</feature>
<evidence type="ECO:0000256" key="1">
    <source>
        <dbReference type="ARBA" id="ARBA00022679"/>
    </source>
</evidence>
<dbReference type="Pfam" id="PF13456">
    <property type="entry name" value="RVT_3"/>
    <property type="match status" value="1"/>
</dbReference>
<dbReference type="InterPro" id="IPR041373">
    <property type="entry name" value="RT_RNaseH"/>
</dbReference>
<dbReference type="Pfam" id="PF00078">
    <property type="entry name" value="RVT_1"/>
    <property type="match status" value="2"/>
</dbReference>
<accession>A0A6L2KM15</accession>
<dbReference type="Gene3D" id="4.10.60.10">
    <property type="entry name" value="Zinc finger, CCHC-type"/>
    <property type="match status" value="1"/>
</dbReference>
<dbReference type="InterPro" id="IPR043128">
    <property type="entry name" value="Rev_trsase/Diguanyl_cyclase"/>
</dbReference>
<evidence type="ECO:0000256" key="6">
    <source>
        <dbReference type="ARBA" id="ARBA00022918"/>
    </source>
</evidence>
<dbReference type="PROSITE" id="PS50994">
    <property type="entry name" value="INTEGRASE"/>
    <property type="match status" value="2"/>
</dbReference>
<keyword evidence="4" id="KW-0255">Endonuclease</keyword>
<feature type="compositionally biased region" description="Basic and acidic residues" evidence="8">
    <location>
        <begin position="346"/>
        <end position="358"/>
    </location>
</feature>
<feature type="region of interest" description="Disordered" evidence="8">
    <location>
        <begin position="1412"/>
        <end position="1438"/>
    </location>
</feature>
<dbReference type="InterPro" id="IPR000477">
    <property type="entry name" value="RT_dom"/>
</dbReference>
<dbReference type="InterPro" id="IPR001584">
    <property type="entry name" value="Integrase_cat-core"/>
</dbReference>
<gene>
    <name evidence="11" type="ORF">Tci_021987</name>
</gene>
<evidence type="ECO:0000256" key="7">
    <source>
        <dbReference type="PROSITE-ProRule" id="PRU00047"/>
    </source>
</evidence>
<feature type="domain" description="Integrase catalytic" evidence="10">
    <location>
        <begin position="926"/>
        <end position="1098"/>
    </location>
</feature>
<keyword evidence="1" id="KW-0808">Transferase</keyword>
<keyword evidence="7" id="KW-0863">Zinc-finger</keyword>
<feature type="compositionally biased region" description="Low complexity" evidence="8">
    <location>
        <begin position="244"/>
        <end position="261"/>
    </location>
</feature>
<evidence type="ECO:0000256" key="8">
    <source>
        <dbReference type="SAM" id="MobiDB-lite"/>
    </source>
</evidence>
<keyword evidence="3" id="KW-0540">Nuclease</keyword>
<dbReference type="GO" id="GO:0008270">
    <property type="term" value="F:zinc ion binding"/>
    <property type="evidence" value="ECO:0007669"/>
    <property type="project" value="UniProtKB-KW"/>
</dbReference>
<name>A0A6L2KM15_TANCI</name>
<keyword evidence="7" id="KW-0862">Zinc</keyword>
<dbReference type="InterPro" id="IPR001878">
    <property type="entry name" value="Znf_CCHC"/>
</dbReference>
<dbReference type="SUPFAM" id="SSF53098">
    <property type="entry name" value="Ribonuclease H-like"/>
    <property type="match status" value="3"/>
</dbReference>
<evidence type="ECO:0000256" key="3">
    <source>
        <dbReference type="ARBA" id="ARBA00022722"/>
    </source>
</evidence>
<dbReference type="GO" id="GO:0015074">
    <property type="term" value="P:DNA integration"/>
    <property type="evidence" value="ECO:0007669"/>
    <property type="project" value="InterPro"/>
</dbReference>
<reference evidence="11" key="1">
    <citation type="journal article" date="2019" name="Sci. Rep.">
        <title>Draft genome of Tanacetum cinerariifolium, the natural source of mosquito coil.</title>
        <authorList>
            <person name="Yamashiro T."/>
            <person name="Shiraishi A."/>
            <person name="Satake H."/>
            <person name="Nakayama K."/>
        </authorList>
    </citation>
    <scope>NUCLEOTIDE SEQUENCE</scope>
</reference>
<feature type="compositionally biased region" description="Polar residues" evidence="8">
    <location>
        <begin position="1119"/>
        <end position="1128"/>
    </location>
</feature>
<keyword evidence="7" id="KW-0479">Metal-binding</keyword>
<dbReference type="PANTHER" id="PTHR37984:SF5">
    <property type="entry name" value="PROTEIN NYNRIN-LIKE"/>
    <property type="match status" value="1"/>
</dbReference>
<dbReference type="Pfam" id="PF03732">
    <property type="entry name" value="Retrotrans_gag"/>
    <property type="match status" value="1"/>
</dbReference>
<evidence type="ECO:0000256" key="5">
    <source>
        <dbReference type="ARBA" id="ARBA00022801"/>
    </source>
</evidence>
<feature type="compositionally biased region" description="Low complexity" evidence="8">
    <location>
        <begin position="1"/>
        <end position="28"/>
    </location>
</feature>
<keyword evidence="2" id="KW-0548">Nucleotidyltransferase</keyword>
<dbReference type="Gene3D" id="3.30.420.10">
    <property type="entry name" value="Ribonuclease H-like superfamily/Ribonuclease H"/>
    <property type="match status" value="3"/>
</dbReference>
<dbReference type="InterPro" id="IPR036397">
    <property type="entry name" value="RNaseH_sf"/>
</dbReference>
<dbReference type="Pfam" id="PF08284">
    <property type="entry name" value="RVP_2"/>
    <property type="match status" value="1"/>
</dbReference>
<dbReference type="Pfam" id="PF17917">
    <property type="entry name" value="RT_RNaseH"/>
    <property type="match status" value="1"/>
</dbReference>
<keyword evidence="6 11" id="KW-0695">RNA-directed DNA polymerase</keyword>
<dbReference type="GO" id="GO:0004523">
    <property type="term" value="F:RNA-DNA hybrid ribonuclease activity"/>
    <property type="evidence" value="ECO:0007669"/>
    <property type="project" value="InterPro"/>
</dbReference>
<dbReference type="EMBL" id="BKCJ010002650">
    <property type="protein sequence ID" value="GEU50009.1"/>
    <property type="molecule type" value="Genomic_DNA"/>
</dbReference>
<evidence type="ECO:0000313" key="11">
    <source>
        <dbReference type="EMBL" id="GEU50009.1"/>
    </source>
</evidence>
<feature type="domain" description="CCHC-type" evidence="9">
    <location>
        <begin position="444"/>
        <end position="457"/>
    </location>
</feature>
<feature type="region of interest" description="Disordered" evidence="8">
    <location>
        <begin position="1"/>
        <end position="33"/>
    </location>
</feature>
<feature type="region of interest" description="Disordered" evidence="8">
    <location>
        <begin position="346"/>
        <end position="373"/>
    </location>
</feature>
<dbReference type="InterPro" id="IPR043502">
    <property type="entry name" value="DNA/RNA_pol_sf"/>
</dbReference>
<dbReference type="SMART" id="SM00343">
    <property type="entry name" value="ZnF_C2HC"/>
    <property type="match status" value="2"/>
</dbReference>
<evidence type="ECO:0000259" key="10">
    <source>
        <dbReference type="PROSITE" id="PS50994"/>
    </source>
</evidence>
<feature type="region of interest" description="Disordered" evidence="8">
    <location>
        <begin position="1114"/>
        <end position="1222"/>
    </location>
</feature>
<evidence type="ECO:0000256" key="4">
    <source>
        <dbReference type="ARBA" id="ARBA00022759"/>
    </source>
</evidence>
<dbReference type="InterPro" id="IPR002156">
    <property type="entry name" value="RNaseH_domain"/>
</dbReference>
<feature type="domain" description="Integrase catalytic" evidence="10">
    <location>
        <begin position="2215"/>
        <end position="2308"/>
    </location>
</feature>
<evidence type="ECO:0000256" key="2">
    <source>
        <dbReference type="ARBA" id="ARBA00022695"/>
    </source>
</evidence>
<dbReference type="Gene3D" id="1.10.340.70">
    <property type="match status" value="1"/>
</dbReference>
<dbReference type="InterPro" id="IPR050951">
    <property type="entry name" value="Retrovirus_Pol_polyprotein"/>
</dbReference>
<dbReference type="CDD" id="cd01647">
    <property type="entry name" value="RT_LTR"/>
    <property type="match status" value="2"/>
</dbReference>
<feature type="compositionally biased region" description="Basic residues" evidence="8">
    <location>
        <begin position="1181"/>
        <end position="1191"/>
    </location>
</feature>
<comment type="caution">
    <text evidence="11">The sequence shown here is derived from an EMBL/GenBank/DDBJ whole genome shotgun (WGS) entry which is preliminary data.</text>
</comment>
<dbReference type="CDD" id="cd09279">
    <property type="entry name" value="RNase_HI_like"/>
    <property type="match status" value="1"/>
</dbReference>
<sequence>MPPALLSHSSLDHSLSGHSNSGHSLSGHTPLDTTDIDSSTPQICIHPSLSTIPWCSEAYLRWRSALLSTMYPPTTSESSAGDSSSESSVGLSHKRCRSSAAIVISPVHSARALVPSRGDLLLPRNRFRDSISPEDSVEEDIDTNVLEDIEADATVVDVAVDRDVEAGIDAGIGMEDEVEDEVESNDRDLGGLDVSIRIIVNHNMTITRSGMTPEAIEELVNRRVKKALAAYEVTCAANAPEAENQSQNGSDDDNGNVGNRNSKNRNGENGNGGNGNPNEDNRDVRPVVRECTELMKLTAEVYCPRNEVQKMESELWNLTVKKIGLAVHTQRFQELTMLCTRMVPGEEDRIESQRDNRRQQPPFKRPNVRGQNVVRAYTASNNERQPYNGPLPLYNKCKLHHEGPCTVRCGRCNKVRHLTQDCKVTIFTTSTQKGQVVNQRVVTCFECGRQGHCISDCLKLKDQNSGNKPENKNGVGEARGKAYVLGGGDANPDSNVVKGMFLLNNHYASMILLDITLDTLDVSYAVELADMRISKTNTVLRGCTLGLLGHPFNINLMPVELGSFDVIISMDLTNHHAVIVCDEKIVRIPYQDEVLIVQGDEGDKGEKSKLNIISCTKTQKYSKRGCLIFLAQVTKKETVDKSEEKRLEDVLTIRDFSEVFPEDFPGLPPTRQVEFQIDLVLGAAHVARALYRLVPAELQELSTQLQELSDKRFIRPIFSPWELRIDDLFDQLQGSRVYSKIDLRSGYHQLRVRKENVPKTAFRTRYSHYEFQVMSFRLTNAPAVFMVLMNRVCKPYLDKFVIVFIDDILIYSKSKEEHAEHLKLILELLKKEELYAKFSKCEFWLLKIAKPMTKLTQKNVKFDWNEKAEAAFQFLKQKLCSASILALPEDTQVEARKDGNYGTEDLCGMIKKLEKRTDGTLCLNGRSWIPCFEIATYVIWKWENITMDFITKFLKTSTSQDTIWVIVDLLTKYAHFLPMKETDSMEKLTRQYLKEVVSRHGVPVSIISDRDCKFTSHFWQSLNKALGTQLDMSTAYHLQIDGQSERTIQTLEDMLRACVKDFRKGPRERIREDSYYSNTRARATEPGRVKVQDRLKYGNRHVFDRLGHRRQSAFDRLSETYSPSTTKSRPQKTDSKYSPRGRSRTHTLNASRDDRHKDRECLRSTRESYGDSFSHSYRDGSHHHHMKRKRDKSLPSSVSRSDSSDGKHRKSRRHQPTDEDDLKRPWMCEEENLFTPRICNFESSRKTRMPNNVKTYDGMGDPDDHVKVFQAAAQVERWAMPTWCHMFNSTLIGAARVWFDELLPESIDGYKDLRAAFLAYFMQQKKYIKDSVEIHNIKQRDGETIEDFMERFKIETRRMKGAPECMRISGFMHGVNNPELTKRLNEQVPKTMEEMMITTTAFIRGEAAAASKNKGHVSWKPQDQSKRHSSDKRSDFRGKLSHLIKEIKQGRDQSKAGKKETAVKDKPTIIYMVQSWQRTVKEKVTQSFERVGEIAFPQLAASNGTEGPLVIEAEMGGHMIHIPSTVHGMLKFPVEGGIATILSTILIPTECASVTTSSVIPREERTCPANFTVALHTDFPDQEVVIGGSLSDKGRTELCSVQKKNLDIFAWQPSDMTGVSRSVAEHRLNIREGYSPVRQKKRGQAPERARVIQAEMPFGLKNAGATYQRLMDKAFESQVGRNIEVYVDDLVVKSYTEAEMMRDIEETFRTLRKVNMKLNPKKCSFGLAEGVFLGYVITPEGIKPCPNKTAAVLQLPSPQTIKEVQSLNGKLASLNRFLSKSAKKSLPLFQTLKKCIKKSDFRWTAKEKQAKPQEELIMYLSATYGAVSAVLMTKRGTTQTPIYFISRALQGPKLNYSPMEKLVLSLVFAAKRLRRYFQAHLITVITDQPIKQVMTRPNVAGRLQKWSIMLGEHNITYRPRTSVKGQILADFLIEMPGDVSQAAPTAVTQKESWTLFTDGSLCVDGSGAGLILTNPEGVEFTYALRFQFTTFNNEAEYEALVAGLRIAVQMGVRNVQVNVDSKLVSNQVLGTYVAKEDNMIKYLEIVKGLVLVEVLENKSIKEKEVAAVIEKDSPTWMTRLVDYLKEGVLPGDKKEARKLRLRARPLQADYVMREIHEGSYSMHARPRSVVAKSVRLGYYWLTMHKDARYMILKCNDCQIHRPVTRHAQQSMTPITAPWPFYKWGIDIAGPFSKGPGKVKFLIVAMDYFTKWIEAKAVATITSGQFSDNPFKDWCDKLNITHRFASVKHPQSNGLVKRANQSLGEGIKALLGERNKNWVEELPHVLWAHRTMIKSSHGDTPFSLTYGTKSVMPTEIRMPTYRTAAVDVVNNDEELRLNLDLLEERRERVAVCEARAKSKMMKYYNARVRGVAFKPGDFVYRSNDASHAIAGGKLGPK</sequence>
<organism evidence="11">
    <name type="scientific">Tanacetum cinerariifolium</name>
    <name type="common">Dalmatian daisy</name>
    <name type="synonym">Chrysanthemum cinerariifolium</name>
    <dbReference type="NCBI Taxonomy" id="118510"/>
    <lineage>
        <taxon>Eukaryota</taxon>
        <taxon>Viridiplantae</taxon>
        <taxon>Streptophyta</taxon>
        <taxon>Embryophyta</taxon>
        <taxon>Tracheophyta</taxon>
        <taxon>Spermatophyta</taxon>
        <taxon>Magnoliopsida</taxon>
        <taxon>eudicotyledons</taxon>
        <taxon>Gunneridae</taxon>
        <taxon>Pentapetalae</taxon>
        <taxon>asterids</taxon>
        <taxon>campanulids</taxon>
        <taxon>Asterales</taxon>
        <taxon>Asteraceae</taxon>
        <taxon>Asteroideae</taxon>
        <taxon>Anthemideae</taxon>
        <taxon>Anthemidinae</taxon>
        <taxon>Tanacetum</taxon>
    </lineage>
</organism>
<protein>
    <submittedName>
        <fullName evidence="11">Reverse transcriptase domain-containing protein</fullName>
    </submittedName>
</protein>
<feature type="region of interest" description="Disordered" evidence="8">
    <location>
        <begin position="239"/>
        <end position="284"/>
    </location>
</feature>
<dbReference type="SUPFAM" id="SSF56672">
    <property type="entry name" value="DNA/RNA polymerases"/>
    <property type="match status" value="2"/>
</dbReference>
<dbReference type="InterPro" id="IPR005162">
    <property type="entry name" value="Retrotrans_gag_dom"/>
</dbReference>
<proteinExistence type="predicted"/>
<dbReference type="Gene3D" id="3.10.10.10">
    <property type="entry name" value="HIV Type 1 Reverse Transcriptase, subunit A, domain 1"/>
    <property type="match status" value="1"/>
</dbReference>
<dbReference type="PANTHER" id="PTHR37984">
    <property type="entry name" value="PROTEIN CBG26694"/>
    <property type="match status" value="1"/>
</dbReference>
<feature type="compositionally biased region" description="Basic and acidic residues" evidence="8">
    <location>
        <begin position="1423"/>
        <end position="1438"/>
    </location>
</feature>
<dbReference type="PROSITE" id="PS50158">
    <property type="entry name" value="ZF_CCHC"/>
    <property type="match status" value="1"/>
</dbReference>
<dbReference type="GO" id="GO:0003676">
    <property type="term" value="F:nucleic acid binding"/>
    <property type="evidence" value="ECO:0007669"/>
    <property type="project" value="InterPro"/>
</dbReference>
<dbReference type="InterPro" id="IPR012337">
    <property type="entry name" value="RNaseH-like_sf"/>
</dbReference>